<dbReference type="KEGG" id="ebi:EbC_pEb17200760"/>
<dbReference type="EMBL" id="FP236830">
    <property type="protein sequence ID" value="CAX53529.1"/>
    <property type="molecule type" value="Genomic_DNA"/>
</dbReference>
<geneLocation type="plasmid" evidence="1 2">
    <name>pEB170</name>
</geneLocation>
<evidence type="ECO:0000313" key="1">
    <source>
        <dbReference type="EMBL" id="CAX53529.1"/>
    </source>
</evidence>
<keyword evidence="2" id="KW-1185">Reference proteome</keyword>
<dbReference type="AlphaFoldDB" id="D8MJT1"/>
<reference evidence="1 2" key="1">
    <citation type="journal article" date="2010" name="BMC Genomics">
        <title>Genome comparison of the epiphytic bacteria Erwinia billingiae and E. tasmaniensis with the pear pathogen E. pyrifoliae.</title>
        <authorList>
            <person name="Kube M."/>
            <person name="Migdoll A.M."/>
            <person name="Gehring I."/>
            <person name="Heitmann K."/>
            <person name="Mayer Y."/>
            <person name="Kuhl H."/>
            <person name="Knaust F."/>
            <person name="Geider K."/>
            <person name="Reinhardt R."/>
        </authorList>
    </citation>
    <scope>NUCLEOTIDE SEQUENCE [LARGE SCALE GENOMIC DNA]</scope>
    <source>
        <strain evidence="1 2">Eb661</strain>
        <plasmid evidence="1">pEB170</plasmid>
    </source>
</reference>
<evidence type="ECO:0000313" key="2">
    <source>
        <dbReference type="Proteomes" id="UP000008793"/>
    </source>
</evidence>
<proteinExistence type="predicted"/>
<gene>
    <name evidence="1" type="ordered locus">EbC_pEb17200760</name>
</gene>
<keyword evidence="1" id="KW-0614">Plasmid</keyword>
<dbReference type="Proteomes" id="UP000008793">
    <property type="component" value="Plasmid pEB170"/>
</dbReference>
<accession>D8MJT1</accession>
<protein>
    <submittedName>
        <fullName evidence="1">Uncharacterized protein</fullName>
    </submittedName>
</protein>
<organism evidence="2">
    <name type="scientific">Erwinia billingiae (strain Eb661)</name>
    <dbReference type="NCBI Taxonomy" id="634500"/>
    <lineage>
        <taxon>Bacteria</taxon>
        <taxon>Pseudomonadati</taxon>
        <taxon>Pseudomonadota</taxon>
        <taxon>Gammaproteobacteria</taxon>
        <taxon>Enterobacterales</taxon>
        <taxon>Erwiniaceae</taxon>
        <taxon>Erwinia</taxon>
    </lineage>
</organism>
<dbReference type="HOGENOM" id="CLU_3135451_0_0_6"/>
<name>D8MJT1_ERWBE</name>
<sequence>MLTFANNNYLQLSQRYIMQSAKMPITGEITSYGISHASAFAIKLVSPPT</sequence>